<accession>A0A090Y4B8</accession>
<dbReference type="STRING" id="44252.DJ90_2986"/>
<reference evidence="1 2" key="1">
    <citation type="submission" date="2014-04" db="EMBL/GenBank/DDBJ databases">
        <authorList>
            <person name="Bishop-Lilly K.A."/>
            <person name="Broomall S.M."/>
            <person name="Chain P.S."/>
            <person name="Chertkov O."/>
            <person name="Coyne S.R."/>
            <person name="Daligault H.E."/>
            <person name="Davenport K.W."/>
            <person name="Erkkila T."/>
            <person name="Frey K.G."/>
            <person name="Gibbons H.S."/>
            <person name="Gu W."/>
            <person name="Jaissle J."/>
            <person name="Johnson S.L."/>
            <person name="Koroleva G.I."/>
            <person name="Ladner J.T."/>
            <person name="Lo C.-C."/>
            <person name="Minogue T.D."/>
            <person name="Munk C."/>
            <person name="Palacios G.F."/>
            <person name="Redden C.L."/>
            <person name="Rosenzweig C.N."/>
            <person name="Scholz M.B."/>
            <person name="Teshima H."/>
            <person name="Xu Y."/>
        </authorList>
    </citation>
    <scope>NUCLEOTIDE SEQUENCE [LARGE SCALE GENOMIC DNA]</scope>
    <source>
        <strain evidence="1 2">8244</strain>
    </source>
</reference>
<dbReference type="Proteomes" id="UP000029278">
    <property type="component" value="Unassembled WGS sequence"/>
</dbReference>
<name>A0A090Y4B8_PAEMA</name>
<gene>
    <name evidence="1" type="ORF">DJ90_2986</name>
</gene>
<comment type="caution">
    <text evidence="1">The sequence shown here is derived from an EMBL/GenBank/DDBJ whole genome shotgun (WGS) entry which is preliminary data.</text>
</comment>
<keyword evidence="2" id="KW-1185">Reference proteome</keyword>
<dbReference type="AlphaFoldDB" id="A0A090Y4B8"/>
<sequence>MDDVLITIMRILAIHSLPYMLHGSSIHIGSHLLQIGVNDNSEEFRFTLDGSEFSFEDVLTWISQQTAETVR</sequence>
<protein>
    <submittedName>
        <fullName evidence="1">Uncharacterized protein</fullName>
    </submittedName>
</protein>
<organism evidence="1 2">
    <name type="scientific">Paenibacillus macerans</name>
    <name type="common">Bacillus macerans</name>
    <dbReference type="NCBI Taxonomy" id="44252"/>
    <lineage>
        <taxon>Bacteria</taxon>
        <taxon>Bacillati</taxon>
        <taxon>Bacillota</taxon>
        <taxon>Bacilli</taxon>
        <taxon>Bacillales</taxon>
        <taxon>Paenibacillaceae</taxon>
        <taxon>Paenibacillus</taxon>
    </lineage>
</organism>
<evidence type="ECO:0000313" key="1">
    <source>
        <dbReference type="EMBL" id="KFM93046.1"/>
    </source>
</evidence>
<proteinExistence type="predicted"/>
<dbReference type="EMBL" id="JMQA01000053">
    <property type="protein sequence ID" value="KFM93046.1"/>
    <property type="molecule type" value="Genomic_DNA"/>
</dbReference>
<evidence type="ECO:0000313" key="2">
    <source>
        <dbReference type="Proteomes" id="UP000029278"/>
    </source>
</evidence>
<dbReference type="HOGENOM" id="CLU_2736217_0_0_9"/>